<proteinExistence type="predicted"/>
<keyword evidence="2" id="KW-1185">Reference proteome</keyword>
<feature type="non-terminal residue" evidence="1">
    <location>
        <position position="96"/>
    </location>
</feature>
<reference evidence="1" key="1">
    <citation type="submission" date="2021-03" db="EMBL/GenBank/DDBJ databases">
        <title>Evolutionary priming and transition to the ectomycorrhizal habit in an iconic lineage of mushroom-forming fungi: is preadaptation a requirement?</title>
        <authorList>
            <consortium name="DOE Joint Genome Institute"/>
            <person name="Looney B.P."/>
            <person name="Miyauchi S."/>
            <person name="Morin E."/>
            <person name="Drula E."/>
            <person name="Courty P.E."/>
            <person name="Chicoki N."/>
            <person name="Fauchery L."/>
            <person name="Kohler A."/>
            <person name="Kuo A."/>
            <person name="LaButti K."/>
            <person name="Pangilinan J."/>
            <person name="Lipzen A."/>
            <person name="Riley R."/>
            <person name="Andreopoulos W."/>
            <person name="He G."/>
            <person name="Johnson J."/>
            <person name="Barry K.W."/>
            <person name="Grigoriev I.V."/>
            <person name="Nagy L."/>
            <person name="Hibbett D."/>
            <person name="Henrissat B."/>
            <person name="Matheny P.B."/>
            <person name="Labbe J."/>
            <person name="Martin A.F."/>
        </authorList>
    </citation>
    <scope>NUCLEOTIDE SEQUENCE</scope>
    <source>
        <strain evidence="1">BPL698</strain>
    </source>
</reference>
<sequence length="96" mass="10806">MDNTTHGFRVAAKNLLDPDKDVWETFSPVHRLCMTDSGTSGTLLFEDHSSLKRFSIAVGIHDRKPWCDVITNLPANAKLSIINETYYQSRGGARLR</sequence>
<evidence type="ECO:0000313" key="2">
    <source>
        <dbReference type="Proteomes" id="UP001207468"/>
    </source>
</evidence>
<organism evidence="1 2">
    <name type="scientific">Russula earlei</name>
    <dbReference type="NCBI Taxonomy" id="71964"/>
    <lineage>
        <taxon>Eukaryota</taxon>
        <taxon>Fungi</taxon>
        <taxon>Dikarya</taxon>
        <taxon>Basidiomycota</taxon>
        <taxon>Agaricomycotina</taxon>
        <taxon>Agaricomycetes</taxon>
        <taxon>Russulales</taxon>
        <taxon>Russulaceae</taxon>
        <taxon>Russula</taxon>
    </lineage>
</organism>
<protein>
    <submittedName>
        <fullName evidence="1">Cytolysin/lectin</fullName>
    </submittedName>
</protein>
<evidence type="ECO:0000313" key="1">
    <source>
        <dbReference type="EMBL" id="KAI9462630.1"/>
    </source>
</evidence>
<name>A0ACC0U5Y4_9AGAM</name>
<dbReference type="EMBL" id="JAGFNK010000167">
    <property type="protein sequence ID" value="KAI9462630.1"/>
    <property type="molecule type" value="Genomic_DNA"/>
</dbReference>
<dbReference type="Proteomes" id="UP001207468">
    <property type="component" value="Unassembled WGS sequence"/>
</dbReference>
<accession>A0ACC0U5Y4</accession>
<gene>
    <name evidence="1" type="ORF">F5148DRAFT_1000521</name>
</gene>
<comment type="caution">
    <text evidence="1">The sequence shown here is derived from an EMBL/GenBank/DDBJ whole genome shotgun (WGS) entry which is preliminary data.</text>
</comment>